<protein>
    <recommendedName>
        <fullName evidence="5">Glutathione peroxidase</fullName>
    </recommendedName>
</protein>
<dbReference type="PANTHER" id="PTHR11592">
    <property type="entry name" value="GLUTATHIONE PEROXIDASE"/>
    <property type="match status" value="1"/>
</dbReference>
<name>A0A1S8NHX9_CLOSA</name>
<dbReference type="Gene3D" id="3.40.30.10">
    <property type="entry name" value="Glutaredoxin"/>
    <property type="match status" value="1"/>
</dbReference>
<dbReference type="Pfam" id="PF00255">
    <property type="entry name" value="GSHPx"/>
    <property type="match status" value="1"/>
</dbReference>
<dbReference type="InterPro" id="IPR029759">
    <property type="entry name" value="GPX_AS"/>
</dbReference>
<evidence type="ECO:0000259" key="6">
    <source>
        <dbReference type="PROSITE" id="PS51352"/>
    </source>
</evidence>
<sequence>MIYDYKVKNIKGDEVSIGDYKGKVLLIVNTATGCGFTPQYEGLQKIYDEYKDKGLEILDFPSNQFFEQAPGSNEEIANFCQLKYNTTFETFAKIDVNGENASELYKFLKKEAPKAAEDSESQGLYKLLSEKGFNTTGDDIKWNFTKFLIDRNGKVVARFAPTYKPEKLKENIENLLPEK</sequence>
<comment type="caution">
    <text evidence="7">The sequence shown here is derived from an EMBL/GenBank/DDBJ whole genome shotgun (WGS) entry which is preliminary data.</text>
</comment>
<dbReference type="STRING" id="169679.CSACC_37580"/>
<dbReference type="EMBL" id="LZYZ01000001">
    <property type="protein sequence ID" value="OOM16085.1"/>
    <property type="molecule type" value="Genomic_DNA"/>
</dbReference>
<comment type="similarity">
    <text evidence="1 5">Belongs to the glutathione peroxidase family.</text>
</comment>
<dbReference type="PROSITE" id="PS00763">
    <property type="entry name" value="GLUTATHIONE_PEROXID_2"/>
    <property type="match status" value="1"/>
</dbReference>
<evidence type="ECO:0000313" key="8">
    <source>
        <dbReference type="Proteomes" id="UP000191154"/>
    </source>
</evidence>
<feature type="active site" evidence="4">
    <location>
        <position position="34"/>
    </location>
</feature>
<evidence type="ECO:0000256" key="1">
    <source>
        <dbReference type="ARBA" id="ARBA00006926"/>
    </source>
</evidence>
<dbReference type="InterPro" id="IPR000889">
    <property type="entry name" value="Glutathione_peroxidase"/>
</dbReference>
<dbReference type="PRINTS" id="PR01011">
    <property type="entry name" value="GLUTPROXDASE"/>
</dbReference>
<evidence type="ECO:0000256" key="5">
    <source>
        <dbReference type="RuleBase" id="RU000499"/>
    </source>
</evidence>
<dbReference type="GO" id="GO:0004601">
    <property type="term" value="F:peroxidase activity"/>
    <property type="evidence" value="ECO:0007669"/>
    <property type="project" value="UniProtKB-KW"/>
</dbReference>
<dbReference type="InterPro" id="IPR036249">
    <property type="entry name" value="Thioredoxin-like_sf"/>
</dbReference>
<dbReference type="InterPro" id="IPR013766">
    <property type="entry name" value="Thioredoxin_domain"/>
</dbReference>
<dbReference type="Proteomes" id="UP000191154">
    <property type="component" value="Unassembled WGS sequence"/>
</dbReference>
<dbReference type="GO" id="GO:0034599">
    <property type="term" value="P:cellular response to oxidative stress"/>
    <property type="evidence" value="ECO:0007669"/>
    <property type="project" value="TreeGrafter"/>
</dbReference>
<evidence type="ECO:0000256" key="2">
    <source>
        <dbReference type="ARBA" id="ARBA00022559"/>
    </source>
</evidence>
<evidence type="ECO:0000256" key="3">
    <source>
        <dbReference type="ARBA" id="ARBA00023002"/>
    </source>
</evidence>
<evidence type="ECO:0000313" key="7">
    <source>
        <dbReference type="EMBL" id="OOM16085.1"/>
    </source>
</evidence>
<dbReference type="CDD" id="cd00340">
    <property type="entry name" value="GSH_Peroxidase"/>
    <property type="match status" value="1"/>
</dbReference>
<dbReference type="PROSITE" id="PS51352">
    <property type="entry name" value="THIOREDOXIN_2"/>
    <property type="match status" value="1"/>
</dbReference>
<dbReference type="PROSITE" id="PS51355">
    <property type="entry name" value="GLUTATHIONE_PEROXID_3"/>
    <property type="match status" value="1"/>
</dbReference>
<dbReference type="FunFam" id="3.40.30.10:FF:000010">
    <property type="entry name" value="Glutathione peroxidase"/>
    <property type="match status" value="1"/>
</dbReference>
<accession>A0A1S8NHX9</accession>
<evidence type="ECO:0000256" key="4">
    <source>
        <dbReference type="PIRSR" id="PIRSR000303-1"/>
    </source>
</evidence>
<reference evidence="7 8" key="1">
    <citation type="submission" date="2016-05" db="EMBL/GenBank/DDBJ databases">
        <title>Microbial solvent formation.</title>
        <authorList>
            <person name="Poehlein A."/>
            <person name="Montoya Solano J.D."/>
            <person name="Flitsch S."/>
            <person name="Krabben P."/>
            <person name="Duerre P."/>
            <person name="Daniel R."/>
        </authorList>
    </citation>
    <scope>NUCLEOTIDE SEQUENCE [LARGE SCALE GENOMIC DNA]</scope>
    <source>
        <strain evidence="7 8">L1-8</strain>
    </source>
</reference>
<gene>
    <name evidence="7" type="primary">gpx1</name>
    <name evidence="7" type="ORF">CLOSAC_03560</name>
</gene>
<dbReference type="InterPro" id="IPR029760">
    <property type="entry name" value="GPX_CS"/>
</dbReference>
<dbReference type="RefSeq" id="WP_077863836.1">
    <property type="nucleotide sequence ID" value="NZ_LZYZ01000001.1"/>
</dbReference>
<feature type="domain" description="Thioredoxin" evidence="6">
    <location>
        <begin position="1"/>
        <end position="177"/>
    </location>
</feature>
<dbReference type="PROSITE" id="PS00460">
    <property type="entry name" value="GLUTATHIONE_PEROXID_1"/>
    <property type="match status" value="1"/>
</dbReference>
<dbReference type="PROSITE" id="PS51257">
    <property type="entry name" value="PROKAR_LIPOPROTEIN"/>
    <property type="match status" value="1"/>
</dbReference>
<organism evidence="7 8">
    <name type="scientific">Clostridium saccharobutylicum</name>
    <dbReference type="NCBI Taxonomy" id="169679"/>
    <lineage>
        <taxon>Bacteria</taxon>
        <taxon>Bacillati</taxon>
        <taxon>Bacillota</taxon>
        <taxon>Clostridia</taxon>
        <taxon>Eubacteriales</taxon>
        <taxon>Clostridiaceae</taxon>
        <taxon>Clostridium</taxon>
    </lineage>
</organism>
<dbReference type="PIRSF" id="PIRSF000303">
    <property type="entry name" value="Glutathion_perox"/>
    <property type="match status" value="1"/>
</dbReference>
<dbReference type="AlphaFoldDB" id="A0A1S8NHX9"/>
<keyword evidence="2 5" id="KW-0575">Peroxidase</keyword>
<proteinExistence type="inferred from homology"/>
<dbReference type="SUPFAM" id="SSF52833">
    <property type="entry name" value="Thioredoxin-like"/>
    <property type="match status" value="1"/>
</dbReference>
<keyword evidence="3 5" id="KW-0560">Oxidoreductase</keyword>
<dbReference type="PANTHER" id="PTHR11592:SF78">
    <property type="entry name" value="GLUTATHIONE PEROXIDASE"/>
    <property type="match status" value="1"/>
</dbReference>